<dbReference type="InterPro" id="IPR050814">
    <property type="entry name" value="Myo-inositol_Transporter"/>
</dbReference>
<feature type="transmembrane region" description="Helical" evidence="8">
    <location>
        <begin position="297"/>
        <end position="318"/>
    </location>
</feature>
<dbReference type="Pfam" id="PF00083">
    <property type="entry name" value="Sugar_tr"/>
    <property type="match status" value="1"/>
</dbReference>
<dbReference type="EMBL" id="MRWE01000006">
    <property type="protein sequence ID" value="ORJ26605.1"/>
    <property type="molecule type" value="Genomic_DNA"/>
</dbReference>
<dbReference type="AlphaFoldDB" id="A0A1X0WIJ4"/>
<comment type="similarity">
    <text evidence="2 7">Belongs to the major facilitator superfamily. Sugar transporter (TC 2.A.1.1) family.</text>
</comment>
<dbReference type="PRINTS" id="PR00171">
    <property type="entry name" value="SUGRTRNSPORT"/>
</dbReference>
<evidence type="ECO:0000256" key="3">
    <source>
        <dbReference type="ARBA" id="ARBA00022448"/>
    </source>
</evidence>
<evidence type="ECO:0000256" key="7">
    <source>
        <dbReference type="RuleBase" id="RU003346"/>
    </source>
</evidence>
<feature type="transmembrane region" description="Helical" evidence="8">
    <location>
        <begin position="174"/>
        <end position="197"/>
    </location>
</feature>
<feature type="transmembrane region" description="Helical" evidence="8">
    <location>
        <begin position="325"/>
        <end position="346"/>
    </location>
</feature>
<feature type="transmembrane region" description="Helical" evidence="8">
    <location>
        <begin position="54"/>
        <end position="71"/>
    </location>
</feature>
<dbReference type="PROSITE" id="PS50850">
    <property type="entry name" value="MFS"/>
    <property type="match status" value="1"/>
</dbReference>
<dbReference type="Gene3D" id="1.20.1250.20">
    <property type="entry name" value="MFS general substrate transporter like domains"/>
    <property type="match status" value="2"/>
</dbReference>
<dbReference type="InterPro" id="IPR003663">
    <property type="entry name" value="Sugar/inositol_transpt"/>
</dbReference>
<evidence type="ECO:0000256" key="2">
    <source>
        <dbReference type="ARBA" id="ARBA00010992"/>
    </source>
</evidence>
<evidence type="ECO:0000256" key="1">
    <source>
        <dbReference type="ARBA" id="ARBA00004127"/>
    </source>
</evidence>
<evidence type="ECO:0000259" key="9">
    <source>
        <dbReference type="PROSITE" id="PS50850"/>
    </source>
</evidence>
<evidence type="ECO:0000313" key="11">
    <source>
        <dbReference type="Proteomes" id="UP000192536"/>
    </source>
</evidence>
<dbReference type="InterPro" id="IPR005829">
    <property type="entry name" value="Sugar_transporter_CS"/>
</dbReference>
<organism evidence="10 11">
    <name type="scientific">Rouxiella badensis</name>
    <dbReference type="NCBI Taxonomy" id="1646377"/>
    <lineage>
        <taxon>Bacteria</taxon>
        <taxon>Pseudomonadati</taxon>
        <taxon>Pseudomonadota</taxon>
        <taxon>Gammaproteobacteria</taxon>
        <taxon>Enterobacterales</taxon>
        <taxon>Yersiniaceae</taxon>
        <taxon>Rouxiella</taxon>
    </lineage>
</organism>
<dbReference type="InterPro" id="IPR005828">
    <property type="entry name" value="MFS_sugar_transport-like"/>
</dbReference>
<keyword evidence="3 7" id="KW-0813">Transport</keyword>
<dbReference type="GO" id="GO:0005886">
    <property type="term" value="C:plasma membrane"/>
    <property type="evidence" value="ECO:0007669"/>
    <property type="project" value="UniProtKB-SubCell"/>
</dbReference>
<dbReference type="InterPro" id="IPR036259">
    <property type="entry name" value="MFS_trans_sf"/>
</dbReference>
<feature type="transmembrane region" description="Helical" evidence="8">
    <location>
        <begin position="422"/>
        <end position="444"/>
    </location>
</feature>
<dbReference type="PROSITE" id="PS00217">
    <property type="entry name" value="SUGAR_TRANSPORT_2"/>
    <property type="match status" value="1"/>
</dbReference>
<evidence type="ECO:0000313" key="10">
    <source>
        <dbReference type="EMBL" id="ORJ26605.1"/>
    </source>
</evidence>
<dbReference type="Proteomes" id="UP000192536">
    <property type="component" value="Unassembled WGS sequence"/>
</dbReference>
<evidence type="ECO:0000256" key="4">
    <source>
        <dbReference type="ARBA" id="ARBA00022692"/>
    </source>
</evidence>
<dbReference type="SUPFAM" id="SSF103473">
    <property type="entry name" value="MFS general substrate transporter"/>
    <property type="match status" value="1"/>
</dbReference>
<dbReference type="STRING" id="1646377.BS640_05645"/>
<accession>A0A1X0WIJ4</accession>
<feature type="transmembrane region" description="Helical" evidence="8">
    <location>
        <begin position="141"/>
        <end position="162"/>
    </location>
</feature>
<keyword evidence="6 8" id="KW-0472">Membrane</keyword>
<keyword evidence="5 8" id="KW-1133">Transmembrane helix</keyword>
<gene>
    <name evidence="10" type="ORF">BS640_05645</name>
</gene>
<feature type="transmembrane region" description="Helical" evidence="8">
    <location>
        <begin position="12"/>
        <end position="34"/>
    </location>
</feature>
<keyword evidence="4 8" id="KW-0812">Transmembrane</keyword>
<proteinExistence type="inferred from homology"/>
<reference evidence="10 11" key="1">
    <citation type="journal article" date="2017" name="Int. J. Syst. Evol. Microbiol.">
        <title>Rouxiella badensis sp. nov. and Rouxiella silvae sp. nov. isolated from peat bog soil in Germany and emendation of the genus description.</title>
        <authorList>
            <person name="Le Fleche-Mateos A."/>
            <person name="Kugler J.H."/>
            <person name="Hansen S.H."/>
            <person name="Syldatk C."/>
            <person name="Hausmann R."/>
            <person name="Lomprez F."/>
            <person name="Vandenbogaert M."/>
            <person name="Manuguerra J.C."/>
            <person name="Grimont P.A."/>
        </authorList>
    </citation>
    <scope>NUCLEOTIDE SEQUENCE [LARGE SCALE GENOMIC DNA]</scope>
    <source>
        <strain evidence="10 11">DSM 100043</strain>
    </source>
</reference>
<feature type="transmembrane region" description="Helical" evidence="8">
    <location>
        <begin position="107"/>
        <end position="129"/>
    </location>
</feature>
<feature type="transmembrane region" description="Helical" evidence="8">
    <location>
        <begin position="256"/>
        <end position="277"/>
    </location>
</feature>
<evidence type="ECO:0000256" key="6">
    <source>
        <dbReference type="ARBA" id="ARBA00023136"/>
    </source>
</evidence>
<dbReference type="PANTHER" id="PTHR48020">
    <property type="entry name" value="PROTON MYO-INOSITOL COTRANSPORTER"/>
    <property type="match status" value="1"/>
</dbReference>
<keyword evidence="11" id="KW-1185">Reference proteome</keyword>
<dbReference type="NCBIfam" id="TIGR00879">
    <property type="entry name" value="SP"/>
    <property type="match status" value="1"/>
</dbReference>
<feature type="transmembrane region" description="Helical" evidence="8">
    <location>
        <begin position="83"/>
        <end position="101"/>
    </location>
</feature>
<evidence type="ECO:0000256" key="8">
    <source>
        <dbReference type="SAM" id="Phobius"/>
    </source>
</evidence>
<name>A0A1X0WIJ4_9GAMM</name>
<dbReference type="InterPro" id="IPR020846">
    <property type="entry name" value="MFS_dom"/>
</dbReference>
<feature type="domain" description="Major facilitator superfamily (MFS) profile" evidence="9">
    <location>
        <begin position="16"/>
        <end position="448"/>
    </location>
</feature>
<dbReference type="RefSeq" id="WP_017491462.1">
    <property type="nucleotide sequence ID" value="NZ_CP049603.1"/>
</dbReference>
<dbReference type="PANTHER" id="PTHR48020:SF12">
    <property type="entry name" value="PROTON MYO-INOSITOL COTRANSPORTER"/>
    <property type="match status" value="1"/>
</dbReference>
<feature type="transmembrane region" description="Helical" evidence="8">
    <location>
        <begin position="388"/>
        <end position="410"/>
    </location>
</feature>
<evidence type="ECO:0000256" key="5">
    <source>
        <dbReference type="ARBA" id="ARBA00022989"/>
    </source>
</evidence>
<comment type="subcellular location">
    <subcellularLocation>
        <location evidence="1">Endomembrane system</location>
        <topology evidence="1">Multi-pass membrane protein</topology>
    </subcellularLocation>
</comment>
<sequence length="488" mass="53216">MATNKTHYNLVYLMLCCTVAAFGGLLMGYDSSIISGAIEPLSAYFQLGPAETGWAVSCIQVSSLIGCLVAPKISDHFGRKRSLCVTAIIFAVSIVGTALAHNFTVFILFRLIGGLAIGLACVISPIYLAELSPSRYRGRTTALYSICCVGGQSVVMLTNFFISKSMTSAVLVDTGWRLILSSALVPCIALLVFISFIPESPRWSVFKGRDKEALTTLGKISNLEHAKTVFGEIKDSIKTDIHSTVKAKFTLNKKTFPLLIIGIGLALGNQLSGVNVIQYFGPTLMKNISSDNNTAMFLAFVLAFAQFLGVVVGMFLLDKVGRRKLLLWGALASTVCLAYSFAAFYLRFAGVYSVLGLFAFMFLFGITWGQVIWTVLGEIFPMEIRSICVGISVCSLSVANFAVSTTFPIMNSNPYLQQVFHGGFPLLLFSGFSLLMFLFTYRYVPETANVPLERIEAIVLRKYYGRDIEDDVEPVHGENIGPLGDGIK</sequence>
<dbReference type="GeneID" id="93564571"/>
<comment type="caution">
    <text evidence="10">The sequence shown here is derived from an EMBL/GenBank/DDBJ whole genome shotgun (WGS) entry which is preliminary data.</text>
</comment>
<dbReference type="GO" id="GO:0022857">
    <property type="term" value="F:transmembrane transporter activity"/>
    <property type="evidence" value="ECO:0007669"/>
    <property type="project" value="InterPro"/>
</dbReference>
<dbReference type="PROSITE" id="PS00216">
    <property type="entry name" value="SUGAR_TRANSPORT_1"/>
    <property type="match status" value="1"/>
</dbReference>
<protein>
    <submittedName>
        <fullName evidence="10">MFS transporter</fullName>
    </submittedName>
</protein>
<feature type="transmembrane region" description="Helical" evidence="8">
    <location>
        <begin position="352"/>
        <end position="376"/>
    </location>
</feature>